<reference evidence="8" key="1">
    <citation type="submission" date="2018-06" db="EMBL/GenBank/DDBJ databases">
        <authorList>
            <person name="Zhirakovskaya E."/>
        </authorList>
    </citation>
    <scope>NUCLEOTIDE SEQUENCE</scope>
</reference>
<keyword evidence="1" id="KW-0813">Transport</keyword>
<accession>A0A3B0S5N8</accession>
<dbReference type="SUPFAM" id="SSF52540">
    <property type="entry name" value="P-loop containing nucleoside triphosphate hydrolases"/>
    <property type="match status" value="1"/>
</dbReference>
<keyword evidence="3" id="KW-0201">Cytochrome c-type biogenesis</keyword>
<evidence type="ECO:0000256" key="5">
    <source>
        <dbReference type="ARBA" id="ARBA00022967"/>
    </source>
</evidence>
<feature type="domain" description="ABC transporter" evidence="7">
    <location>
        <begin position="13"/>
        <end position="227"/>
    </location>
</feature>
<gene>
    <name evidence="8" type="ORF">MNBD_ALPHA02-2568</name>
</gene>
<dbReference type="GO" id="GO:0016887">
    <property type="term" value="F:ATP hydrolysis activity"/>
    <property type="evidence" value="ECO:0007669"/>
    <property type="project" value="InterPro"/>
</dbReference>
<evidence type="ECO:0000256" key="1">
    <source>
        <dbReference type="ARBA" id="ARBA00022448"/>
    </source>
</evidence>
<dbReference type="NCBIfam" id="TIGR01189">
    <property type="entry name" value="ccmA"/>
    <property type="match status" value="1"/>
</dbReference>
<proteinExistence type="predicted"/>
<dbReference type="AlphaFoldDB" id="A0A3B0S5N8"/>
<dbReference type="InterPro" id="IPR005895">
    <property type="entry name" value="ABC_transptr_haem_export_CcmA"/>
</dbReference>
<dbReference type="InterPro" id="IPR003439">
    <property type="entry name" value="ABC_transporter-like_ATP-bd"/>
</dbReference>
<protein>
    <recommendedName>
        <fullName evidence="7">ABC transporter domain-containing protein</fullName>
    </recommendedName>
</protein>
<dbReference type="PANTHER" id="PTHR43499">
    <property type="entry name" value="ABC TRANSPORTER I FAMILY MEMBER 1"/>
    <property type="match status" value="1"/>
</dbReference>
<sequence length="227" mass="24742">MGFSVSDKISDHLSGQNLTCIRGDRPVFSNLAFDLPPGRALILQGANGSGKSSLMKIIAGLLPAINGEISLQGQNILGDKDWISQNICYLAHKNGMKPELTVAENLTFWARLERHNGDVREQAVKIGIDHCLDLPVSYLSSGQARRAALTRILCHPGNIWLLDEPTVGLDSDGVALLSGLMNDHLRRGGRILAATHIELGLETDKSSILNMADFTYQMPDIFEESLL</sequence>
<evidence type="ECO:0000313" key="8">
    <source>
        <dbReference type="EMBL" id="VAV91683.1"/>
    </source>
</evidence>
<evidence type="ECO:0000256" key="6">
    <source>
        <dbReference type="ARBA" id="ARBA00023136"/>
    </source>
</evidence>
<dbReference type="Gene3D" id="3.40.50.300">
    <property type="entry name" value="P-loop containing nucleotide triphosphate hydrolases"/>
    <property type="match status" value="1"/>
</dbReference>
<name>A0A3B0S5N8_9ZZZZ</name>
<dbReference type="PROSITE" id="PS50893">
    <property type="entry name" value="ABC_TRANSPORTER_2"/>
    <property type="match status" value="1"/>
</dbReference>
<evidence type="ECO:0000256" key="4">
    <source>
        <dbReference type="ARBA" id="ARBA00022840"/>
    </source>
</evidence>
<organism evidence="8">
    <name type="scientific">hydrothermal vent metagenome</name>
    <dbReference type="NCBI Taxonomy" id="652676"/>
    <lineage>
        <taxon>unclassified sequences</taxon>
        <taxon>metagenomes</taxon>
        <taxon>ecological metagenomes</taxon>
    </lineage>
</organism>
<keyword evidence="5" id="KW-1278">Translocase</keyword>
<dbReference type="GO" id="GO:0005524">
    <property type="term" value="F:ATP binding"/>
    <property type="evidence" value="ECO:0007669"/>
    <property type="project" value="UniProtKB-KW"/>
</dbReference>
<evidence type="ECO:0000256" key="3">
    <source>
        <dbReference type="ARBA" id="ARBA00022748"/>
    </source>
</evidence>
<keyword evidence="4" id="KW-0067">ATP-binding</keyword>
<dbReference type="GO" id="GO:0022857">
    <property type="term" value="F:transmembrane transporter activity"/>
    <property type="evidence" value="ECO:0007669"/>
    <property type="project" value="InterPro"/>
</dbReference>
<dbReference type="InterPro" id="IPR027417">
    <property type="entry name" value="P-loop_NTPase"/>
</dbReference>
<keyword evidence="6" id="KW-0472">Membrane</keyword>
<evidence type="ECO:0000259" key="7">
    <source>
        <dbReference type="PROSITE" id="PS50893"/>
    </source>
</evidence>
<dbReference type="InterPro" id="IPR003593">
    <property type="entry name" value="AAA+_ATPase"/>
</dbReference>
<dbReference type="Pfam" id="PF00005">
    <property type="entry name" value="ABC_tran"/>
    <property type="match status" value="1"/>
</dbReference>
<dbReference type="PANTHER" id="PTHR43499:SF1">
    <property type="entry name" value="ABC TRANSPORTER I FAMILY MEMBER 1"/>
    <property type="match status" value="1"/>
</dbReference>
<keyword evidence="2" id="KW-0547">Nucleotide-binding</keyword>
<evidence type="ECO:0000256" key="2">
    <source>
        <dbReference type="ARBA" id="ARBA00022741"/>
    </source>
</evidence>
<dbReference type="SMART" id="SM00382">
    <property type="entry name" value="AAA"/>
    <property type="match status" value="1"/>
</dbReference>
<dbReference type="GO" id="GO:0017004">
    <property type="term" value="P:cytochrome complex assembly"/>
    <property type="evidence" value="ECO:0007669"/>
    <property type="project" value="UniProtKB-KW"/>
</dbReference>
<dbReference type="EMBL" id="UOED01000068">
    <property type="protein sequence ID" value="VAV91683.1"/>
    <property type="molecule type" value="Genomic_DNA"/>
</dbReference>